<comment type="caution">
    <text evidence="6">The sequence shown here is derived from an EMBL/GenBank/DDBJ whole genome shotgun (WGS) entry which is preliminary data.</text>
</comment>
<accession>A0A7J6EP34</accession>
<dbReference type="GO" id="GO:0005768">
    <property type="term" value="C:endosome"/>
    <property type="evidence" value="ECO:0007669"/>
    <property type="project" value="UniProtKB-SubCell"/>
</dbReference>
<dbReference type="Proteomes" id="UP000583929">
    <property type="component" value="Unassembled WGS sequence"/>
</dbReference>
<dbReference type="InterPro" id="IPR029705">
    <property type="entry name" value="VPS35L"/>
</dbReference>
<evidence type="ECO:0000313" key="7">
    <source>
        <dbReference type="Proteomes" id="UP000583929"/>
    </source>
</evidence>
<sequence length="894" mass="100097">MEFRPRNYSADRITHALHRTRTDIHPLLAPSSQSQLQIVAVDNGSNNFYDPLRALDDNGAVSVDVLQESDTNSTVKLTNEASMQNPDKEWISFKRFLMQRFPVSKMVSVSSMSDAIIKGGETTYEKSSLSKHLEELEDPQKFMEEGARTLTRQEYVSSLHELKDEIVRAWHAGDRVTSLKLSIKVARLLSDTSVSQFYGTVFVLATEIMDMLGDLVWERIKRKAEFSEDGTKLYSLPENFETSDICSEAKETCYNWFCKIGAIKELLPRIYLELAILPCRRFLHNNHANCLQRLVMMTRGLADPLASSYCRLYMTYSLRKLPSYDIAFLVNSVNDIKTMYSRMILAKGGAEGNLKSNMRLLVTLMEPTIEFIMQCIFKDASERQAKTVVMELGLGKNEDDLFGAFPCVSVVLHHLLKVLPIEIVSSSAVKVLHLIECNYDSSFNQCLNYRLLGFRLGESKSQIEDASAVVDKIIQVISHYDSFDEYLKVVDAFMDIILQNHMDNHLNTILEGMSKQGSSKGTTESEQTSLQSILVKLLDHHNHVEDMFALNHFLDILDVMYGSSQTIVNMHILNMATRDGYICDPTTIQLLFEISQALYDGIEFANVKDADNQPARLISRFVNMVDYGVAMERHLTFLVECRASFGGINGLKEILIHSSNCLAVKALKCGNKHLSFIKSCIAFCEVTLPSISSQVRQVNLYLETAEVALLSGLVSHSDGLLNSAISCLLSLDMMEGSKMVKDVDEILSSVCKLCSLLIMVPGNPEIGATYFLKTILSLMNSQSWVKPKIKGKILCSLVSLSASLSQNKLPYSADCGKLLTKIKVPRGNLALEACNCIGSSFNPSPEISAICFKLMETAKSCLSRRDVYLQSTIKFLGKRFPPLSSFEISSQICV</sequence>
<dbReference type="GO" id="GO:0015031">
    <property type="term" value="P:protein transport"/>
    <property type="evidence" value="ECO:0007669"/>
    <property type="project" value="UniProtKB-KW"/>
</dbReference>
<evidence type="ECO:0000256" key="3">
    <source>
        <dbReference type="ARBA" id="ARBA00022448"/>
    </source>
</evidence>
<comment type="subcellular location">
    <subcellularLocation>
        <location evidence="1">Endosome</location>
    </subcellularLocation>
</comment>
<comment type="similarity">
    <text evidence="2">Belongs to the VPS35L family.</text>
</comment>
<organism evidence="6 7">
    <name type="scientific">Cannabis sativa</name>
    <name type="common">Hemp</name>
    <name type="synonym">Marijuana</name>
    <dbReference type="NCBI Taxonomy" id="3483"/>
    <lineage>
        <taxon>Eukaryota</taxon>
        <taxon>Viridiplantae</taxon>
        <taxon>Streptophyta</taxon>
        <taxon>Embryophyta</taxon>
        <taxon>Tracheophyta</taxon>
        <taxon>Spermatophyta</taxon>
        <taxon>Magnoliopsida</taxon>
        <taxon>eudicotyledons</taxon>
        <taxon>Gunneridae</taxon>
        <taxon>Pentapetalae</taxon>
        <taxon>rosids</taxon>
        <taxon>fabids</taxon>
        <taxon>Rosales</taxon>
        <taxon>Cannabaceae</taxon>
        <taxon>Cannabis</taxon>
    </lineage>
</organism>
<dbReference type="PANTHER" id="PTHR13673">
    <property type="entry name" value="ESOPHAGEAL CANCER ASSOCIATED PROTEIN"/>
    <property type="match status" value="1"/>
</dbReference>
<keyword evidence="5" id="KW-0653">Protein transport</keyword>
<protein>
    <submittedName>
        <fullName evidence="6">Uncharacterized protein</fullName>
    </submittedName>
</protein>
<keyword evidence="4" id="KW-0967">Endosome</keyword>
<evidence type="ECO:0000256" key="1">
    <source>
        <dbReference type="ARBA" id="ARBA00004177"/>
    </source>
</evidence>
<evidence type="ECO:0000313" key="6">
    <source>
        <dbReference type="EMBL" id="KAF4360121.1"/>
    </source>
</evidence>
<gene>
    <name evidence="6" type="ORF">G4B88_007374</name>
</gene>
<keyword evidence="7" id="KW-1185">Reference proteome</keyword>
<dbReference type="PANTHER" id="PTHR13673:SF0">
    <property type="entry name" value="VPS35 ENDOSOMAL PROTEIN-SORTING FACTOR-LIKE"/>
    <property type="match status" value="1"/>
</dbReference>
<dbReference type="GO" id="GO:0032456">
    <property type="term" value="P:endocytic recycling"/>
    <property type="evidence" value="ECO:0007669"/>
    <property type="project" value="InterPro"/>
</dbReference>
<proteinExistence type="inferred from homology"/>
<dbReference type="EMBL" id="JAATIQ010000357">
    <property type="protein sequence ID" value="KAF4360121.1"/>
    <property type="molecule type" value="Genomic_DNA"/>
</dbReference>
<keyword evidence="3" id="KW-0813">Transport</keyword>
<reference evidence="6 7" key="1">
    <citation type="journal article" date="2020" name="bioRxiv">
        <title>Sequence and annotation of 42 cannabis genomes reveals extensive copy number variation in cannabinoid synthesis and pathogen resistance genes.</title>
        <authorList>
            <person name="Mckernan K.J."/>
            <person name="Helbert Y."/>
            <person name="Kane L.T."/>
            <person name="Ebling H."/>
            <person name="Zhang L."/>
            <person name="Liu B."/>
            <person name="Eaton Z."/>
            <person name="Mclaughlin S."/>
            <person name="Kingan S."/>
            <person name="Baybayan P."/>
            <person name="Concepcion G."/>
            <person name="Jordan M."/>
            <person name="Riva A."/>
            <person name="Barbazuk W."/>
            <person name="Harkins T."/>
        </authorList>
    </citation>
    <scope>NUCLEOTIDE SEQUENCE [LARGE SCALE GENOMIC DNA]</scope>
    <source>
        <strain evidence="7">cv. Jamaican Lion 4</strain>
        <tissue evidence="6">Leaf</tissue>
    </source>
</reference>
<evidence type="ECO:0000256" key="5">
    <source>
        <dbReference type="ARBA" id="ARBA00022927"/>
    </source>
</evidence>
<name>A0A7J6EP34_CANSA</name>
<evidence type="ECO:0000256" key="4">
    <source>
        <dbReference type="ARBA" id="ARBA00022753"/>
    </source>
</evidence>
<dbReference type="AlphaFoldDB" id="A0A7J6EP34"/>
<evidence type="ECO:0000256" key="2">
    <source>
        <dbReference type="ARBA" id="ARBA00010704"/>
    </source>
</evidence>